<reference evidence="3 4" key="1">
    <citation type="submission" date="2011-02" db="EMBL/GenBank/DDBJ databases">
        <title>The Genome Sequence of Sphaeroforma arctica JP610.</title>
        <authorList>
            <consortium name="The Broad Institute Genome Sequencing Platform"/>
            <person name="Russ C."/>
            <person name="Cuomo C."/>
            <person name="Young S.K."/>
            <person name="Zeng Q."/>
            <person name="Gargeya S."/>
            <person name="Alvarado L."/>
            <person name="Berlin A."/>
            <person name="Chapman S.B."/>
            <person name="Chen Z."/>
            <person name="Freedman E."/>
            <person name="Gellesch M."/>
            <person name="Goldberg J."/>
            <person name="Griggs A."/>
            <person name="Gujja S."/>
            <person name="Heilman E."/>
            <person name="Heiman D."/>
            <person name="Howarth C."/>
            <person name="Mehta T."/>
            <person name="Neiman D."/>
            <person name="Pearson M."/>
            <person name="Roberts A."/>
            <person name="Saif S."/>
            <person name="Shea T."/>
            <person name="Shenoy N."/>
            <person name="Sisk P."/>
            <person name="Stolte C."/>
            <person name="Sykes S."/>
            <person name="White J."/>
            <person name="Yandava C."/>
            <person name="Burger G."/>
            <person name="Gray M.W."/>
            <person name="Holland P.W.H."/>
            <person name="King N."/>
            <person name="Lang F.B.F."/>
            <person name="Roger A.J."/>
            <person name="Ruiz-Trillo I."/>
            <person name="Haas B."/>
            <person name="Nusbaum C."/>
            <person name="Birren B."/>
        </authorList>
    </citation>
    <scope>NUCLEOTIDE SEQUENCE [LARGE SCALE GENOMIC DNA]</scope>
    <source>
        <strain evidence="3 4">JP610</strain>
    </source>
</reference>
<dbReference type="GO" id="GO:0016491">
    <property type="term" value="F:oxidoreductase activity"/>
    <property type="evidence" value="ECO:0007669"/>
    <property type="project" value="UniProtKB-KW"/>
</dbReference>
<dbReference type="EMBL" id="KQ241661">
    <property type="protein sequence ID" value="KNC86245.1"/>
    <property type="molecule type" value="Genomic_DNA"/>
</dbReference>
<evidence type="ECO:0000256" key="1">
    <source>
        <dbReference type="ARBA" id="ARBA00006484"/>
    </source>
</evidence>
<dbReference type="GeneID" id="25902124"/>
<evidence type="ECO:0000313" key="3">
    <source>
        <dbReference type="EMBL" id="KNC86245.1"/>
    </source>
</evidence>
<dbReference type="Proteomes" id="UP000054560">
    <property type="component" value="Unassembled WGS sequence"/>
</dbReference>
<dbReference type="InterPro" id="IPR002347">
    <property type="entry name" value="SDR_fam"/>
</dbReference>
<dbReference type="SUPFAM" id="SSF51735">
    <property type="entry name" value="NAD(P)-binding Rossmann-fold domains"/>
    <property type="match status" value="1"/>
</dbReference>
<sequence length="312" mass="33344">MNTVIVTGANAGLGFETCRQLAGEAEVHKVILTCRSEAKGKDAVAQLVGLTKKPSTFFDVVVMDTTDIVSCKIAAEKVLNEYTVNGVVLNAGGNISGNDSKGNPLMHLANVIGHVVFTEELLDSGKIDQLTVVYSGSEAARGVSSLSMKPAKFDEPYKEDVYNHLSGKSKREFNGDSAYKYTKAIAALYIASLARKNPKHHIVTCSPGMTAGTNIMDNYVSSGVFKFFMLNVAVPLLGLFGMAHSVDSGASRYVDALFKRGNADVKSGTFLASKEGGLSGPVEDQSTFIPIFADTKLQDDAYDAVHDLIRTL</sequence>
<dbReference type="AlphaFoldDB" id="A0A0L0GB69"/>
<name>A0A0L0GB69_9EUKA</name>
<keyword evidence="2" id="KW-0560">Oxidoreductase</keyword>
<dbReference type="STRING" id="667725.A0A0L0GB69"/>
<dbReference type="Pfam" id="PF00106">
    <property type="entry name" value="adh_short"/>
    <property type="match status" value="1"/>
</dbReference>
<dbReference type="InterPro" id="IPR036291">
    <property type="entry name" value="NAD(P)-bd_dom_sf"/>
</dbReference>
<dbReference type="PANTHER" id="PTHR24320">
    <property type="entry name" value="RETINOL DEHYDROGENASE"/>
    <property type="match status" value="1"/>
</dbReference>
<keyword evidence="4" id="KW-1185">Reference proteome</keyword>
<dbReference type="Gene3D" id="3.40.50.720">
    <property type="entry name" value="NAD(P)-binding Rossmann-like Domain"/>
    <property type="match status" value="1"/>
</dbReference>
<comment type="similarity">
    <text evidence="1">Belongs to the short-chain dehydrogenases/reductases (SDR) family.</text>
</comment>
<dbReference type="RefSeq" id="XP_014160147.1">
    <property type="nucleotide sequence ID" value="XM_014304672.1"/>
</dbReference>
<evidence type="ECO:0000313" key="4">
    <source>
        <dbReference type="Proteomes" id="UP000054560"/>
    </source>
</evidence>
<evidence type="ECO:0000256" key="2">
    <source>
        <dbReference type="ARBA" id="ARBA00023002"/>
    </source>
</evidence>
<gene>
    <name evidence="3" type="ORF">SARC_01620</name>
</gene>
<dbReference type="OrthoDB" id="542013at2759"/>
<protein>
    <submittedName>
        <fullName evidence="3">Uncharacterized protein</fullName>
    </submittedName>
</protein>
<proteinExistence type="inferred from homology"/>
<accession>A0A0L0GB69</accession>
<dbReference type="PANTHER" id="PTHR24320:SF152">
    <property type="entry name" value="SHORT-CHAIN DEHYDROGENASE_REDUCTASE FAMILY PROTEIN"/>
    <property type="match status" value="1"/>
</dbReference>
<organism evidence="3 4">
    <name type="scientific">Sphaeroforma arctica JP610</name>
    <dbReference type="NCBI Taxonomy" id="667725"/>
    <lineage>
        <taxon>Eukaryota</taxon>
        <taxon>Ichthyosporea</taxon>
        <taxon>Ichthyophonida</taxon>
        <taxon>Sphaeroforma</taxon>
    </lineage>
</organism>